<dbReference type="InterPro" id="IPR005913">
    <property type="entry name" value="dTDP_dehydrorham_reduct"/>
</dbReference>
<accession>A0A1E7L6M2</accession>
<comment type="similarity">
    <text evidence="1 2">Belongs to the dTDP-4-dehydrorhamnose reductase family.</text>
</comment>
<dbReference type="PANTHER" id="PTHR10491:SF4">
    <property type="entry name" value="METHIONINE ADENOSYLTRANSFERASE 2 SUBUNIT BETA"/>
    <property type="match status" value="1"/>
</dbReference>
<dbReference type="EMBL" id="LJGW01000204">
    <property type="protein sequence ID" value="OEV11643.1"/>
    <property type="molecule type" value="Genomic_DNA"/>
</dbReference>
<keyword evidence="2" id="KW-0521">NADP</keyword>
<dbReference type="Proteomes" id="UP000176005">
    <property type="component" value="Unassembled WGS sequence"/>
</dbReference>
<dbReference type="CDD" id="cd05254">
    <property type="entry name" value="dTDP_HR_like_SDR_e"/>
    <property type="match status" value="1"/>
</dbReference>
<evidence type="ECO:0000313" key="5">
    <source>
        <dbReference type="Proteomes" id="UP000176005"/>
    </source>
</evidence>
<name>A0A1E7L6M2_9ACTN</name>
<dbReference type="AlphaFoldDB" id="A0A1E7L6M2"/>
<comment type="caution">
    <text evidence="4">The sequence shown here is derived from an EMBL/GenBank/DDBJ whole genome shotgun (WGS) entry which is preliminary data.</text>
</comment>
<dbReference type="RefSeq" id="WP_079132082.1">
    <property type="nucleotide sequence ID" value="NZ_LJGW01000204.1"/>
</dbReference>
<dbReference type="UniPathway" id="UPA00124"/>
<evidence type="ECO:0000256" key="1">
    <source>
        <dbReference type="ARBA" id="ARBA00010944"/>
    </source>
</evidence>
<dbReference type="PANTHER" id="PTHR10491">
    <property type="entry name" value="DTDP-4-DEHYDRORHAMNOSE REDUCTASE"/>
    <property type="match status" value="1"/>
</dbReference>
<organism evidence="4 5">
    <name type="scientific">Streptomyces nanshensis</name>
    <dbReference type="NCBI Taxonomy" id="518642"/>
    <lineage>
        <taxon>Bacteria</taxon>
        <taxon>Bacillati</taxon>
        <taxon>Actinomycetota</taxon>
        <taxon>Actinomycetes</taxon>
        <taxon>Kitasatosporales</taxon>
        <taxon>Streptomycetaceae</taxon>
        <taxon>Streptomyces</taxon>
    </lineage>
</organism>
<keyword evidence="5" id="KW-1185">Reference proteome</keyword>
<dbReference type="EC" id="1.1.1.133" evidence="2"/>
<evidence type="ECO:0000313" key="4">
    <source>
        <dbReference type="EMBL" id="OEV11643.1"/>
    </source>
</evidence>
<dbReference type="GO" id="GO:0019305">
    <property type="term" value="P:dTDP-rhamnose biosynthetic process"/>
    <property type="evidence" value="ECO:0007669"/>
    <property type="project" value="UniProtKB-UniPathway"/>
</dbReference>
<keyword evidence="2" id="KW-0560">Oxidoreductase</keyword>
<evidence type="ECO:0000259" key="3">
    <source>
        <dbReference type="Pfam" id="PF04321"/>
    </source>
</evidence>
<comment type="pathway">
    <text evidence="2">Carbohydrate biosynthesis; dTDP-L-rhamnose biosynthesis.</text>
</comment>
<dbReference type="Gene3D" id="3.40.50.720">
    <property type="entry name" value="NAD(P)-binding Rossmann-like Domain"/>
    <property type="match status" value="1"/>
</dbReference>
<protein>
    <recommendedName>
        <fullName evidence="2">dTDP-4-dehydrorhamnose reductase</fullName>
        <ecNumber evidence="2">1.1.1.133</ecNumber>
    </recommendedName>
</protein>
<dbReference type="SUPFAM" id="SSF51735">
    <property type="entry name" value="NAD(P)-binding Rossmann-fold domains"/>
    <property type="match status" value="1"/>
</dbReference>
<dbReference type="InterPro" id="IPR036291">
    <property type="entry name" value="NAD(P)-bd_dom_sf"/>
</dbReference>
<sequence length="303" mass="32092">MTGWLVTGAGGMLGRDVCDVLSAAGVPALPFTRPELDLTDEAAVTRVLERARPSVVVNCAAWTDVDGAEDDESGAWQANAHGVSVLARACADAGSRLLHVSTDYVFSGDADAPYSEDARTSPRSAYGRSKLAGERAVLETLPHSGTVVRTAWLYGAHGGNFVRTLAERAAAGSEADVVDDQFGQPTWTREVAGRLLALGRLPAAAATGVFHATSAGRTSWYGLAREIYRLCGEDADRVRPMSSASLRRRARRPAWSVLGHGRWAAVGEPPPPDWRTVLTRAFSSVVHGGPAHEAALRAARKGI</sequence>
<dbReference type="NCBIfam" id="TIGR01214">
    <property type="entry name" value="rmlD"/>
    <property type="match status" value="1"/>
</dbReference>
<dbReference type="Gene3D" id="3.90.25.10">
    <property type="entry name" value="UDP-galactose 4-epimerase, domain 1"/>
    <property type="match status" value="1"/>
</dbReference>
<proteinExistence type="inferred from homology"/>
<dbReference type="PATRIC" id="fig|518642.10.peg.2787"/>
<gene>
    <name evidence="4" type="ORF">AN218_12015</name>
</gene>
<evidence type="ECO:0000256" key="2">
    <source>
        <dbReference type="RuleBase" id="RU364082"/>
    </source>
</evidence>
<comment type="function">
    <text evidence="2">Catalyzes the reduction of dTDP-6-deoxy-L-lyxo-4-hexulose to yield dTDP-L-rhamnose.</text>
</comment>
<dbReference type="GO" id="GO:0005829">
    <property type="term" value="C:cytosol"/>
    <property type="evidence" value="ECO:0007669"/>
    <property type="project" value="TreeGrafter"/>
</dbReference>
<dbReference type="GO" id="GO:0008831">
    <property type="term" value="F:dTDP-4-dehydrorhamnose reductase activity"/>
    <property type="evidence" value="ECO:0007669"/>
    <property type="project" value="UniProtKB-EC"/>
</dbReference>
<dbReference type="Pfam" id="PF04321">
    <property type="entry name" value="RmlD_sub_bind"/>
    <property type="match status" value="1"/>
</dbReference>
<reference evidence="4 5" key="1">
    <citation type="journal article" date="2016" name="Front. Microbiol.">
        <title>Comparative Genomics Analysis of Streptomyces Species Reveals Their Adaptation to the Marine Environment and Their Diversity at the Genomic Level.</title>
        <authorList>
            <person name="Tian X."/>
            <person name="Zhang Z."/>
            <person name="Yang T."/>
            <person name="Chen M."/>
            <person name="Li J."/>
            <person name="Chen F."/>
            <person name="Yang J."/>
            <person name="Li W."/>
            <person name="Zhang B."/>
            <person name="Zhang Z."/>
            <person name="Wu J."/>
            <person name="Zhang C."/>
            <person name="Long L."/>
            <person name="Xiao J."/>
        </authorList>
    </citation>
    <scope>NUCLEOTIDE SEQUENCE [LARGE SCALE GENOMIC DNA]</scope>
    <source>
        <strain evidence="4 5">SCSIO 10429</strain>
    </source>
</reference>
<dbReference type="InterPro" id="IPR029903">
    <property type="entry name" value="RmlD-like-bd"/>
</dbReference>
<feature type="domain" description="RmlD-like substrate binding" evidence="3">
    <location>
        <begin position="5"/>
        <end position="283"/>
    </location>
</feature>